<gene>
    <name evidence="3" type="ORF">EV675_2792</name>
</gene>
<comment type="caution">
    <text evidence="3">The sequence shown here is derived from an EMBL/GenBank/DDBJ whole genome shotgun (WGS) entry which is preliminary data.</text>
</comment>
<dbReference type="Gene3D" id="3.40.190.10">
    <property type="entry name" value="Periplasmic binding protein-like II"/>
    <property type="match status" value="1"/>
</dbReference>
<keyword evidence="4" id="KW-1185">Reference proteome</keyword>
<feature type="signal peptide" evidence="2">
    <location>
        <begin position="1"/>
        <end position="22"/>
    </location>
</feature>
<dbReference type="InterPro" id="IPR042100">
    <property type="entry name" value="Bug_dom1"/>
</dbReference>
<organism evidence="3 4">
    <name type="scientific">Pigmentiphaga kullae</name>
    <dbReference type="NCBI Taxonomy" id="151784"/>
    <lineage>
        <taxon>Bacteria</taxon>
        <taxon>Pseudomonadati</taxon>
        <taxon>Pseudomonadota</taxon>
        <taxon>Betaproteobacteria</taxon>
        <taxon>Burkholderiales</taxon>
        <taxon>Alcaligenaceae</taxon>
        <taxon>Pigmentiphaga</taxon>
    </lineage>
</organism>
<dbReference type="SUPFAM" id="SSF53850">
    <property type="entry name" value="Periplasmic binding protein-like II"/>
    <property type="match status" value="1"/>
</dbReference>
<evidence type="ECO:0000313" key="3">
    <source>
        <dbReference type="EMBL" id="RZS86743.1"/>
    </source>
</evidence>
<dbReference type="PANTHER" id="PTHR42928:SF5">
    <property type="entry name" value="BLR1237 PROTEIN"/>
    <property type="match status" value="1"/>
</dbReference>
<name>A0A4Q7NNK6_9BURK</name>
<dbReference type="AlphaFoldDB" id="A0A4Q7NNK6"/>
<keyword evidence="3" id="KW-0675">Receptor</keyword>
<proteinExistence type="inferred from homology"/>
<dbReference type="Gene3D" id="3.40.190.150">
    <property type="entry name" value="Bordetella uptake gene, domain 1"/>
    <property type="match status" value="1"/>
</dbReference>
<evidence type="ECO:0000256" key="2">
    <source>
        <dbReference type="SAM" id="SignalP"/>
    </source>
</evidence>
<dbReference type="CDD" id="cd13578">
    <property type="entry name" value="PBP2_Bug27"/>
    <property type="match status" value="1"/>
</dbReference>
<dbReference type="RefSeq" id="WP_130357807.1">
    <property type="nucleotide sequence ID" value="NZ_SGXC01000001.1"/>
</dbReference>
<dbReference type="PANTHER" id="PTHR42928">
    <property type="entry name" value="TRICARBOXYLATE-BINDING PROTEIN"/>
    <property type="match status" value="1"/>
</dbReference>
<dbReference type="Proteomes" id="UP000292445">
    <property type="component" value="Unassembled WGS sequence"/>
</dbReference>
<accession>A0A4Q7NNK6</accession>
<sequence>MKRLTVFCWIAAFSVLSGTARADTYPSKPIKMLVPFPAGGTVDFFARTVGPRLAEALGQPVLIENRSGAGGNIAVEAVAKSPADGYTLLMGSEIVSINITLYEKLGYDPEKDLAPVVLVGTVPNILLVSPSLPVKSTQELIAYAKSGKKMSYASTGLGTSSQLSSELFKSVAGIDVLHVPYKGGAPAIVDLAGGQVEMMFVNMPTGLPMVKGGKVRILAVTSAQRAPQVPDVPTIAETLPGFETSAWSALYAPAGTPKPVIDKLNAAMVKILQMPDVKAALAEQGAVPAGGTPQALGDFTKSEIVKWEKIIKASGAKI</sequence>
<dbReference type="Pfam" id="PF03401">
    <property type="entry name" value="TctC"/>
    <property type="match status" value="1"/>
</dbReference>
<feature type="chain" id="PRO_5020557661" evidence="2">
    <location>
        <begin position="23"/>
        <end position="318"/>
    </location>
</feature>
<evidence type="ECO:0000256" key="1">
    <source>
        <dbReference type="ARBA" id="ARBA00006987"/>
    </source>
</evidence>
<dbReference type="InterPro" id="IPR005064">
    <property type="entry name" value="BUG"/>
</dbReference>
<dbReference type="PIRSF" id="PIRSF017082">
    <property type="entry name" value="YflP"/>
    <property type="match status" value="1"/>
</dbReference>
<reference evidence="3 4" key="1">
    <citation type="submission" date="2019-02" db="EMBL/GenBank/DDBJ databases">
        <title>Genomic Encyclopedia of Type Strains, Phase IV (KMG-IV): sequencing the most valuable type-strain genomes for metagenomic binning, comparative biology and taxonomic classification.</title>
        <authorList>
            <person name="Goeker M."/>
        </authorList>
    </citation>
    <scope>NUCLEOTIDE SEQUENCE [LARGE SCALE GENOMIC DNA]</scope>
    <source>
        <strain evidence="3 4">K24</strain>
    </source>
</reference>
<comment type="similarity">
    <text evidence="1">Belongs to the UPF0065 (bug) family.</text>
</comment>
<protein>
    <submittedName>
        <fullName evidence="3">Tripartite-type tricarboxylate transporter receptor subunit TctC</fullName>
    </submittedName>
</protein>
<dbReference type="EMBL" id="SGXC01000001">
    <property type="protein sequence ID" value="RZS86743.1"/>
    <property type="molecule type" value="Genomic_DNA"/>
</dbReference>
<dbReference type="OrthoDB" id="8678477at2"/>
<keyword evidence="2" id="KW-0732">Signal</keyword>
<evidence type="ECO:0000313" key="4">
    <source>
        <dbReference type="Proteomes" id="UP000292445"/>
    </source>
</evidence>